<dbReference type="PANTHER" id="PTHR43434:SF19">
    <property type="entry name" value="PHOSPHONOACETALDEHYDE HYDROLASE"/>
    <property type="match status" value="1"/>
</dbReference>
<keyword evidence="1 2" id="KW-0704">Schiff base</keyword>
<feature type="binding site" evidence="2">
    <location>
        <position position="213"/>
    </location>
    <ligand>
        <name>Mg(2+)</name>
        <dbReference type="ChEBI" id="CHEBI:18420"/>
    </ligand>
</feature>
<dbReference type="EMBL" id="PQGA01000013">
    <property type="protein sequence ID" value="POR48855.1"/>
    <property type="molecule type" value="Genomic_DNA"/>
</dbReference>
<dbReference type="GO" id="GO:0006281">
    <property type="term" value="P:DNA repair"/>
    <property type="evidence" value="ECO:0007669"/>
    <property type="project" value="TreeGrafter"/>
</dbReference>
<dbReference type="AlphaFoldDB" id="A0A2S4M2J7"/>
<comment type="cofactor">
    <cofactor evidence="2">
        <name>Mg(2+)</name>
        <dbReference type="ChEBI" id="CHEBI:18420"/>
    </cofactor>
    <text evidence="2">Binds 1 Mg(2+) ion per subunit.</text>
</comment>
<name>A0A2S4M2J7_9BURK</name>
<dbReference type="InterPro" id="IPR036412">
    <property type="entry name" value="HAD-like_sf"/>
</dbReference>
<dbReference type="SFLD" id="SFLDG01135">
    <property type="entry name" value="C1.5.6:_HAD__Beta-PGM__Phospha"/>
    <property type="match status" value="1"/>
</dbReference>
<dbReference type="InterPro" id="IPR006323">
    <property type="entry name" value="Phosphonoacetald_hydro"/>
</dbReference>
<feature type="active site" description="Schiff-base intermediate with substrate" evidence="2">
    <location>
        <position position="80"/>
    </location>
</feature>
<comment type="function">
    <text evidence="2">Involved in phosphonate degradation.</text>
</comment>
<accession>A0A2S4M2J7</accession>
<comment type="similarity">
    <text evidence="2">Belongs to the HAD-like hydrolase superfamily. PhnX family.</text>
</comment>
<evidence type="ECO:0000313" key="3">
    <source>
        <dbReference type="EMBL" id="POR48855.1"/>
    </source>
</evidence>
<dbReference type="InterPro" id="IPR050155">
    <property type="entry name" value="HAD-like_hydrolase_sf"/>
</dbReference>
<dbReference type="Pfam" id="PF00702">
    <property type="entry name" value="Hydrolase"/>
    <property type="match status" value="1"/>
</dbReference>
<proteinExistence type="inferred from homology"/>
<dbReference type="Gene3D" id="1.10.150.240">
    <property type="entry name" value="Putative phosphatase, domain 2"/>
    <property type="match status" value="1"/>
</dbReference>
<feature type="binding site" evidence="2">
    <location>
        <position position="39"/>
    </location>
    <ligand>
        <name>Mg(2+)</name>
        <dbReference type="ChEBI" id="CHEBI:18420"/>
    </ligand>
</feature>
<organism evidence="3 4">
    <name type="scientific">Paraburkholderia eburnea</name>
    <dbReference type="NCBI Taxonomy" id="1189126"/>
    <lineage>
        <taxon>Bacteria</taxon>
        <taxon>Pseudomonadati</taxon>
        <taxon>Pseudomonadota</taxon>
        <taxon>Betaproteobacteria</taxon>
        <taxon>Burkholderiales</taxon>
        <taxon>Burkholderiaceae</taxon>
        <taxon>Paraburkholderia</taxon>
    </lineage>
</organism>
<dbReference type="GO" id="GO:0019700">
    <property type="term" value="P:organic phosphonate catabolic process"/>
    <property type="evidence" value="ECO:0007669"/>
    <property type="project" value="InterPro"/>
</dbReference>
<dbReference type="PANTHER" id="PTHR43434">
    <property type="entry name" value="PHOSPHOGLYCOLATE PHOSPHATASE"/>
    <property type="match status" value="1"/>
</dbReference>
<evidence type="ECO:0000256" key="1">
    <source>
        <dbReference type="ARBA" id="ARBA00023270"/>
    </source>
</evidence>
<comment type="catalytic activity">
    <reaction evidence="2">
        <text>phosphonoacetaldehyde + H2O = acetaldehyde + phosphate + H(+)</text>
        <dbReference type="Rhea" id="RHEA:18905"/>
        <dbReference type="ChEBI" id="CHEBI:15343"/>
        <dbReference type="ChEBI" id="CHEBI:15377"/>
        <dbReference type="ChEBI" id="CHEBI:15378"/>
        <dbReference type="ChEBI" id="CHEBI:43474"/>
        <dbReference type="ChEBI" id="CHEBI:58383"/>
        <dbReference type="EC" id="3.11.1.1"/>
    </reaction>
</comment>
<dbReference type="GO" id="GO:0050194">
    <property type="term" value="F:phosphonoacetaldehyde hydrolase activity"/>
    <property type="evidence" value="ECO:0007669"/>
    <property type="project" value="UniProtKB-UniRule"/>
</dbReference>
<feature type="binding site" evidence="2">
    <location>
        <position position="41"/>
    </location>
    <ligand>
        <name>Mg(2+)</name>
        <dbReference type="ChEBI" id="CHEBI:18420"/>
    </ligand>
</feature>
<dbReference type="SUPFAM" id="SSF56784">
    <property type="entry name" value="HAD-like"/>
    <property type="match status" value="1"/>
</dbReference>
<dbReference type="GO" id="GO:0008967">
    <property type="term" value="F:phosphoglycolate phosphatase activity"/>
    <property type="evidence" value="ECO:0007669"/>
    <property type="project" value="TreeGrafter"/>
</dbReference>
<dbReference type="InterPro" id="IPR006439">
    <property type="entry name" value="HAD-SF_hydro_IA"/>
</dbReference>
<dbReference type="GO" id="GO:0005829">
    <property type="term" value="C:cytosol"/>
    <property type="evidence" value="ECO:0007669"/>
    <property type="project" value="TreeGrafter"/>
</dbReference>
<protein>
    <recommendedName>
        <fullName evidence="2">Phosphonoacetaldehyde hydrolase</fullName>
        <shortName evidence="2">Phosphonatase</shortName>
        <ecNumber evidence="2">3.11.1.1</ecNumber>
    </recommendedName>
    <alternativeName>
        <fullName evidence="2">Phosphonoacetaldehyde phosphonohydrolase</fullName>
    </alternativeName>
</protein>
<comment type="subunit">
    <text evidence="2">Homodimer.</text>
</comment>
<comment type="caution">
    <text evidence="3">The sequence shown here is derived from an EMBL/GenBank/DDBJ whole genome shotgun (WGS) entry which is preliminary data.</text>
</comment>
<dbReference type="EC" id="3.11.1.1" evidence="2"/>
<gene>
    <name evidence="2" type="primary">phnX</name>
    <name evidence="3" type="ORF">B0G62_113140</name>
</gene>
<dbReference type="SFLD" id="SFLDS00003">
    <property type="entry name" value="Haloacid_Dehalogenase"/>
    <property type="match status" value="1"/>
</dbReference>
<dbReference type="InterPro" id="IPR023214">
    <property type="entry name" value="HAD_sf"/>
</dbReference>
<reference evidence="3 4" key="1">
    <citation type="submission" date="2018-01" db="EMBL/GenBank/DDBJ databases">
        <title>Genomic Encyclopedia of Type Strains, Phase III (KMG-III): the genomes of soil and plant-associated and newly described type strains.</title>
        <authorList>
            <person name="Whitman W."/>
        </authorList>
    </citation>
    <scope>NUCLEOTIDE SEQUENCE [LARGE SCALE GENOMIC DNA]</scope>
    <source>
        <strain evidence="3 4">JCM 18070</strain>
    </source>
</reference>
<dbReference type="InterPro" id="IPR023198">
    <property type="entry name" value="PGP-like_dom2"/>
</dbReference>
<dbReference type="Proteomes" id="UP000237381">
    <property type="component" value="Unassembled WGS sequence"/>
</dbReference>
<feature type="active site" description="Nucleophile" evidence="2">
    <location>
        <position position="39"/>
    </location>
</feature>
<dbReference type="GO" id="GO:0000287">
    <property type="term" value="F:magnesium ion binding"/>
    <property type="evidence" value="ECO:0007669"/>
    <property type="project" value="UniProtKB-UniRule"/>
</dbReference>
<keyword evidence="2" id="KW-0460">Magnesium</keyword>
<dbReference type="Gene3D" id="3.40.50.1000">
    <property type="entry name" value="HAD superfamily/HAD-like"/>
    <property type="match status" value="1"/>
</dbReference>
<dbReference type="OrthoDB" id="5504491at2"/>
<keyword evidence="4" id="KW-1185">Reference proteome</keyword>
<keyword evidence="2 3" id="KW-0378">Hydrolase</keyword>
<evidence type="ECO:0000313" key="4">
    <source>
        <dbReference type="Proteomes" id="UP000237381"/>
    </source>
</evidence>
<sequence>MTTTPALNVHSFNDALETHARNPRRATLYRGPVTTAIFDWAGTVLDFGCIAPVEAFCEAFAIAELPISVEEARAPMGAAKREHIAMILRDDQVQARWQEKFGRTSNDSDIDALYASFLRIDEINVARYSALIPGALETISALRARGIAIGSTTGYPREVMKNLQPIAAAHGYAPDFCCTVSDVARGRPWPDMCLANALALGAAHVQSCVVVDDSPTGLEAGLAAGMWTVGIVATGNEVGLSLAQWQALDADAREALLAPARDKLARTGAHFLIDSIAELPGVIDAIERALAAGEAA</sequence>
<dbReference type="NCBIfam" id="TIGR01422">
    <property type="entry name" value="phosphonatase"/>
    <property type="match status" value="1"/>
</dbReference>
<dbReference type="SFLD" id="SFLDG01129">
    <property type="entry name" value="C1.5:_HAD__Beta-PGM__Phosphata"/>
    <property type="match status" value="1"/>
</dbReference>
<dbReference type="RefSeq" id="WP_103706242.1">
    <property type="nucleotide sequence ID" value="NZ_PQGA01000013.1"/>
</dbReference>
<dbReference type="NCBIfam" id="TIGR01509">
    <property type="entry name" value="HAD-SF-IA-v3"/>
    <property type="match status" value="1"/>
</dbReference>
<dbReference type="HAMAP" id="MF_01375">
    <property type="entry name" value="PhnX"/>
    <property type="match status" value="1"/>
</dbReference>
<keyword evidence="2" id="KW-0479">Metal-binding</keyword>
<evidence type="ECO:0000256" key="2">
    <source>
        <dbReference type="HAMAP-Rule" id="MF_01375"/>
    </source>
</evidence>